<keyword evidence="2" id="KW-1185">Reference proteome</keyword>
<evidence type="ECO:0000313" key="2">
    <source>
        <dbReference type="Proteomes" id="UP000789759"/>
    </source>
</evidence>
<protein>
    <submittedName>
        <fullName evidence="1">1450_t:CDS:1</fullName>
    </submittedName>
</protein>
<gene>
    <name evidence="1" type="ORF">CPELLU_LOCUS5295</name>
</gene>
<comment type="caution">
    <text evidence="1">The sequence shown here is derived from an EMBL/GenBank/DDBJ whole genome shotgun (WGS) entry which is preliminary data.</text>
</comment>
<dbReference type="AlphaFoldDB" id="A0A9N9BGL5"/>
<dbReference type="Proteomes" id="UP000789759">
    <property type="component" value="Unassembled WGS sequence"/>
</dbReference>
<dbReference type="EMBL" id="CAJVQA010002998">
    <property type="protein sequence ID" value="CAG8563091.1"/>
    <property type="molecule type" value="Genomic_DNA"/>
</dbReference>
<sequence length="133" mass="15672">MKNRCIAVESWLSRVRNLVMWTDDQLSLLITERNRNAKYYNIPESSRVRKMTTNPISLKCLFPDDKRFNIEVCKEDKIAMLKHAVEGLLKNQDHQDSDLYVIIPKNSIAKMFDYFKNGTFDPNQIHIIVKPKE</sequence>
<organism evidence="1 2">
    <name type="scientific">Cetraspora pellucida</name>
    <dbReference type="NCBI Taxonomy" id="1433469"/>
    <lineage>
        <taxon>Eukaryota</taxon>
        <taxon>Fungi</taxon>
        <taxon>Fungi incertae sedis</taxon>
        <taxon>Mucoromycota</taxon>
        <taxon>Glomeromycotina</taxon>
        <taxon>Glomeromycetes</taxon>
        <taxon>Diversisporales</taxon>
        <taxon>Gigasporaceae</taxon>
        <taxon>Cetraspora</taxon>
    </lineage>
</organism>
<reference evidence="1" key="1">
    <citation type="submission" date="2021-06" db="EMBL/GenBank/DDBJ databases">
        <authorList>
            <person name="Kallberg Y."/>
            <person name="Tangrot J."/>
            <person name="Rosling A."/>
        </authorList>
    </citation>
    <scope>NUCLEOTIDE SEQUENCE</scope>
    <source>
        <strain evidence="1">FL966</strain>
    </source>
</reference>
<evidence type="ECO:0000313" key="1">
    <source>
        <dbReference type="EMBL" id="CAG8563091.1"/>
    </source>
</evidence>
<proteinExistence type="predicted"/>
<name>A0A9N9BGL5_9GLOM</name>
<accession>A0A9N9BGL5</accession>
<dbReference type="OrthoDB" id="2350368at2759"/>